<organism evidence="2 3">
    <name type="scientific">Littorina saxatilis</name>
    <dbReference type="NCBI Taxonomy" id="31220"/>
    <lineage>
        <taxon>Eukaryota</taxon>
        <taxon>Metazoa</taxon>
        <taxon>Spiralia</taxon>
        <taxon>Lophotrochozoa</taxon>
        <taxon>Mollusca</taxon>
        <taxon>Gastropoda</taxon>
        <taxon>Caenogastropoda</taxon>
        <taxon>Littorinimorpha</taxon>
        <taxon>Littorinoidea</taxon>
        <taxon>Littorinidae</taxon>
        <taxon>Littorina</taxon>
    </lineage>
</organism>
<feature type="transmembrane region" description="Helical" evidence="1">
    <location>
        <begin position="167"/>
        <end position="192"/>
    </location>
</feature>
<keyword evidence="3" id="KW-1185">Reference proteome</keyword>
<feature type="transmembrane region" description="Helical" evidence="1">
    <location>
        <begin position="212"/>
        <end position="231"/>
    </location>
</feature>
<reference evidence="2 3" key="1">
    <citation type="submission" date="2024-02" db="EMBL/GenBank/DDBJ databases">
        <title>Chromosome-scale genome assembly of the rough periwinkle Littorina saxatilis.</title>
        <authorList>
            <person name="De Jode A."/>
            <person name="Faria R."/>
            <person name="Formenti G."/>
            <person name="Sims Y."/>
            <person name="Smith T.P."/>
            <person name="Tracey A."/>
            <person name="Wood J.M.D."/>
            <person name="Zagrodzka Z.B."/>
            <person name="Johannesson K."/>
            <person name="Butlin R.K."/>
            <person name="Leder E.H."/>
        </authorList>
    </citation>
    <scope>NUCLEOTIDE SEQUENCE [LARGE SCALE GENOMIC DNA]</scope>
    <source>
        <strain evidence="2">Snail1</strain>
        <tissue evidence="2">Muscle</tissue>
    </source>
</reference>
<comment type="caution">
    <text evidence="2">The sequence shown here is derived from an EMBL/GenBank/DDBJ whole genome shotgun (WGS) entry which is preliminary data.</text>
</comment>
<feature type="transmembrane region" description="Helical" evidence="1">
    <location>
        <begin position="266"/>
        <end position="288"/>
    </location>
</feature>
<dbReference type="AlphaFoldDB" id="A0AAN9ATI5"/>
<keyword evidence="1" id="KW-1133">Transmembrane helix</keyword>
<feature type="transmembrane region" description="Helical" evidence="1">
    <location>
        <begin position="124"/>
        <end position="147"/>
    </location>
</feature>
<feature type="transmembrane region" description="Helical" evidence="1">
    <location>
        <begin position="92"/>
        <end position="118"/>
    </location>
</feature>
<dbReference type="EMBL" id="JBAMIC010000021">
    <property type="protein sequence ID" value="KAK7092917.1"/>
    <property type="molecule type" value="Genomic_DNA"/>
</dbReference>
<feature type="transmembrane region" description="Helical" evidence="1">
    <location>
        <begin position="61"/>
        <end position="80"/>
    </location>
</feature>
<evidence type="ECO:0000313" key="2">
    <source>
        <dbReference type="EMBL" id="KAK7092917.1"/>
    </source>
</evidence>
<accession>A0AAN9ATI5</accession>
<sequence>METQGHKGWFMALVIVSLLIQLLVYFFNAAQPDFIKGIFKNTVGNQSDKYALEITPSGWTFSIWGFIYAWQAVWVFYSLVNLCRRTHEGPVYLCPAILPPALFVTFILANICNITWLFVFDNDIIEAAFVSLGGIAVFLILGLVVSYRALDAASPKLVEQKRTVDIWLVRGFVHNGLGIYATWCCIATLLNLAMVIRYRSDPVISTEDACTVALAVLSAEIVVFAITDLFVLDRYTRYTLTPYIVVVVALIGSIDKNWEDGARNSIFTAVLLGMGAAALVLKIVMLLYRHCTRTPYTSHFAPTLDGYNKGGQLA</sequence>
<name>A0AAN9ATI5_9CAEN</name>
<gene>
    <name evidence="2" type="ORF">V1264_008593</name>
</gene>
<protein>
    <submittedName>
        <fullName evidence="2">Uncharacterized protein</fullName>
    </submittedName>
</protein>
<dbReference type="Proteomes" id="UP001374579">
    <property type="component" value="Unassembled WGS sequence"/>
</dbReference>
<feature type="transmembrane region" description="Helical" evidence="1">
    <location>
        <begin position="238"/>
        <end position="254"/>
    </location>
</feature>
<feature type="transmembrane region" description="Helical" evidence="1">
    <location>
        <begin position="9"/>
        <end position="27"/>
    </location>
</feature>
<proteinExistence type="predicted"/>
<evidence type="ECO:0000256" key="1">
    <source>
        <dbReference type="SAM" id="Phobius"/>
    </source>
</evidence>
<keyword evidence="1" id="KW-0472">Membrane</keyword>
<dbReference type="PANTHER" id="PTHR33802">
    <property type="entry name" value="SI:CH211-161H7.5-RELATED"/>
    <property type="match status" value="1"/>
</dbReference>
<dbReference type="PANTHER" id="PTHR33802:SF1">
    <property type="entry name" value="XK-RELATED PROTEIN"/>
    <property type="match status" value="1"/>
</dbReference>
<evidence type="ECO:0000313" key="3">
    <source>
        <dbReference type="Proteomes" id="UP001374579"/>
    </source>
</evidence>
<keyword evidence="1" id="KW-0812">Transmembrane</keyword>